<dbReference type="Proteomes" id="UP000838756">
    <property type="component" value="Unassembled WGS sequence"/>
</dbReference>
<reference evidence="1" key="1">
    <citation type="submission" date="2022-03" db="EMBL/GenBank/DDBJ databases">
        <authorList>
            <person name="Lindestad O."/>
        </authorList>
    </citation>
    <scope>NUCLEOTIDE SEQUENCE</scope>
</reference>
<protein>
    <submittedName>
        <fullName evidence="1">Jg10910 protein</fullName>
    </submittedName>
</protein>
<name>A0A8S4SHG7_9NEOP</name>
<comment type="caution">
    <text evidence="1">The sequence shown here is derived from an EMBL/GenBank/DDBJ whole genome shotgun (WGS) entry which is preliminary data.</text>
</comment>
<sequence length="70" mass="8039">MRQPLRWSYKGIVPEIVYVHSTEILKRKSCRPAKQPAAVAPTRREPSAQLPMSLPCLTKLRLQSLRKLLT</sequence>
<gene>
    <name evidence="1" type="primary">jg10910</name>
    <name evidence="1" type="ORF">PAEG_LOCUS24405</name>
</gene>
<evidence type="ECO:0000313" key="1">
    <source>
        <dbReference type="EMBL" id="CAH2263598.1"/>
    </source>
</evidence>
<dbReference type="AlphaFoldDB" id="A0A8S4SHG7"/>
<proteinExistence type="predicted"/>
<organism evidence="1 2">
    <name type="scientific">Pararge aegeria aegeria</name>
    <dbReference type="NCBI Taxonomy" id="348720"/>
    <lineage>
        <taxon>Eukaryota</taxon>
        <taxon>Metazoa</taxon>
        <taxon>Ecdysozoa</taxon>
        <taxon>Arthropoda</taxon>
        <taxon>Hexapoda</taxon>
        <taxon>Insecta</taxon>
        <taxon>Pterygota</taxon>
        <taxon>Neoptera</taxon>
        <taxon>Endopterygota</taxon>
        <taxon>Lepidoptera</taxon>
        <taxon>Glossata</taxon>
        <taxon>Ditrysia</taxon>
        <taxon>Papilionoidea</taxon>
        <taxon>Nymphalidae</taxon>
        <taxon>Satyrinae</taxon>
        <taxon>Satyrini</taxon>
        <taxon>Parargina</taxon>
        <taxon>Pararge</taxon>
    </lineage>
</organism>
<accession>A0A8S4SHG7</accession>
<evidence type="ECO:0000313" key="2">
    <source>
        <dbReference type="Proteomes" id="UP000838756"/>
    </source>
</evidence>
<dbReference type="EMBL" id="CAKXAJ010026233">
    <property type="protein sequence ID" value="CAH2263598.1"/>
    <property type="molecule type" value="Genomic_DNA"/>
</dbReference>
<keyword evidence="2" id="KW-1185">Reference proteome</keyword>